<accession>A0A9N9GFN0</accession>
<keyword evidence="3" id="KW-1185">Reference proteome</keyword>
<feature type="compositionally biased region" description="Gly residues" evidence="1">
    <location>
        <begin position="302"/>
        <end position="315"/>
    </location>
</feature>
<evidence type="ECO:0000313" key="3">
    <source>
        <dbReference type="Proteomes" id="UP000789508"/>
    </source>
</evidence>
<feature type="compositionally biased region" description="Polar residues" evidence="1">
    <location>
        <begin position="195"/>
        <end position="220"/>
    </location>
</feature>
<sequence length="333" mass="37506">MAPASEQTEPNTKTQPKEQAADSESQQNIPSLPNNSLHTTSNLPTPLSIFGFRSYLRNFYEPTMPSNGNSSSISPRNEKPKLDEICLQWCLQKDTYRNEGKEPDCRMLCLRRKKVKEKQMFVNGEISEDGIKDTISIKKDVDNGGKGRDSVEPKTSGEHLQYRSRWNFLDGYHLAYIKGAESCQSHTEEMKGSIPNASSDNTNTLTEDQTQSTKNRTPQKSTKEYEIDLGEKFENTTTATRRVITRAFTPGYELAKRYVESWNDGTQTAFFRRFSESVQRLDAVYLVQDNVKRAFEEWVRGSGDGNNGFGGGVIGGNNENKKGNDADHGNNDN</sequence>
<reference evidence="2" key="1">
    <citation type="submission" date="2021-06" db="EMBL/GenBank/DDBJ databases">
        <authorList>
            <person name="Kallberg Y."/>
            <person name="Tangrot J."/>
            <person name="Rosling A."/>
        </authorList>
    </citation>
    <scope>NUCLEOTIDE SEQUENCE</scope>
    <source>
        <strain evidence="2">FL130A</strain>
    </source>
</reference>
<dbReference type="OrthoDB" id="5569779at2759"/>
<organism evidence="2 3">
    <name type="scientific">Ambispora leptoticha</name>
    <dbReference type="NCBI Taxonomy" id="144679"/>
    <lineage>
        <taxon>Eukaryota</taxon>
        <taxon>Fungi</taxon>
        <taxon>Fungi incertae sedis</taxon>
        <taxon>Mucoromycota</taxon>
        <taxon>Glomeromycotina</taxon>
        <taxon>Glomeromycetes</taxon>
        <taxon>Archaeosporales</taxon>
        <taxon>Ambisporaceae</taxon>
        <taxon>Ambispora</taxon>
    </lineage>
</organism>
<protein>
    <submittedName>
        <fullName evidence="2">3963_t:CDS:1</fullName>
    </submittedName>
</protein>
<feature type="region of interest" description="Disordered" evidence="1">
    <location>
        <begin position="1"/>
        <end position="43"/>
    </location>
</feature>
<gene>
    <name evidence="2" type="ORF">ALEPTO_LOCUS8222</name>
</gene>
<evidence type="ECO:0000313" key="2">
    <source>
        <dbReference type="EMBL" id="CAG8602881.1"/>
    </source>
</evidence>
<proteinExistence type="predicted"/>
<evidence type="ECO:0000256" key="1">
    <source>
        <dbReference type="SAM" id="MobiDB-lite"/>
    </source>
</evidence>
<dbReference type="AlphaFoldDB" id="A0A9N9GFN0"/>
<feature type="compositionally biased region" description="Polar residues" evidence="1">
    <location>
        <begin position="22"/>
        <end position="43"/>
    </location>
</feature>
<feature type="region of interest" description="Disordered" evidence="1">
    <location>
        <begin position="299"/>
        <end position="333"/>
    </location>
</feature>
<feature type="compositionally biased region" description="Basic and acidic residues" evidence="1">
    <location>
        <begin position="319"/>
        <end position="333"/>
    </location>
</feature>
<dbReference type="EMBL" id="CAJVPS010004377">
    <property type="protein sequence ID" value="CAG8602881.1"/>
    <property type="molecule type" value="Genomic_DNA"/>
</dbReference>
<name>A0A9N9GFN0_9GLOM</name>
<dbReference type="Proteomes" id="UP000789508">
    <property type="component" value="Unassembled WGS sequence"/>
</dbReference>
<feature type="compositionally biased region" description="Polar residues" evidence="1">
    <location>
        <begin position="1"/>
        <end position="14"/>
    </location>
</feature>
<feature type="region of interest" description="Disordered" evidence="1">
    <location>
        <begin position="187"/>
        <end position="224"/>
    </location>
</feature>
<comment type="caution">
    <text evidence="2">The sequence shown here is derived from an EMBL/GenBank/DDBJ whole genome shotgun (WGS) entry which is preliminary data.</text>
</comment>